<gene>
    <name evidence="3" type="ORF">GH807_06545</name>
</gene>
<dbReference type="InterPro" id="IPR043128">
    <property type="entry name" value="Rev_trsase/Diguanyl_cyclase"/>
</dbReference>
<evidence type="ECO:0000259" key="2">
    <source>
        <dbReference type="PROSITE" id="PS50887"/>
    </source>
</evidence>
<dbReference type="PANTHER" id="PTHR45138:SF9">
    <property type="entry name" value="DIGUANYLATE CYCLASE DGCM-RELATED"/>
    <property type="match status" value="1"/>
</dbReference>
<evidence type="ECO:0000256" key="1">
    <source>
        <dbReference type="SAM" id="Phobius"/>
    </source>
</evidence>
<dbReference type="Gene3D" id="3.30.70.270">
    <property type="match status" value="1"/>
</dbReference>
<reference evidence="3 4" key="1">
    <citation type="journal article" date="2020" name="mSystems">
        <title>Defining Genomic and Predicted Metabolic Features of the Acetobacterium Genus.</title>
        <authorList>
            <person name="Ross D.E."/>
            <person name="Marshall C.W."/>
            <person name="Gulliver D."/>
            <person name="May H.D."/>
            <person name="Norman R.S."/>
        </authorList>
    </citation>
    <scope>NUCLEOTIDE SEQUENCE [LARGE SCALE GENOMIC DNA]</scope>
    <source>
        <strain evidence="3 4">DSM 9173</strain>
    </source>
</reference>
<keyword evidence="1" id="KW-0472">Membrane</keyword>
<dbReference type="EMBL" id="WJBB01000006">
    <property type="protein sequence ID" value="MBC3796706.1"/>
    <property type="molecule type" value="Genomic_DNA"/>
</dbReference>
<keyword evidence="1" id="KW-0812">Transmembrane</keyword>
<feature type="domain" description="GGDEF" evidence="2">
    <location>
        <begin position="241"/>
        <end position="369"/>
    </location>
</feature>
<dbReference type="SMART" id="SM00267">
    <property type="entry name" value="GGDEF"/>
    <property type="match status" value="1"/>
</dbReference>
<dbReference type="Proteomes" id="UP000653358">
    <property type="component" value="Unassembled WGS sequence"/>
</dbReference>
<dbReference type="NCBIfam" id="TIGR00254">
    <property type="entry name" value="GGDEF"/>
    <property type="match status" value="1"/>
</dbReference>
<keyword evidence="1" id="KW-1133">Transmembrane helix</keyword>
<dbReference type="Pfam" id="PF00990">
    <property type="entry name" value="GGDEF"/>
    <property type="match status" value="1"/>
</dbReference>
<sequence length="372" mass="43082">MTDESEKDTMEVKRLRFDKNMDSNRKLLYKIVQLVCVFVLGIILFNIFQLVEIIQGTGRVINYTGIIRGGTQQLVKLETNGIPRDDLIVYLDGILEGLQIGRGQYNLDKLDDIPYQEKLAGLNAYWNDLQTEIMSYRGDPGNREKLIQMSETYFEMANDVVGTAEFYQEQKTKILTTLEQIMVILLGVLIIISLQQAITEIHLTRKNKELAAAAYFDKSTGLPGRLSCEERIWTPLDLKEGPYCMVMFDLNNLKWVNDSYGHSEGDRLIKAFADILYRLTNDHVFVGRYGGDEFIMIVKRYSQKKIEQLLQEIQLQTTQYNEKSEKLKIHYAVGYDYNGNSLQQMLEKADEKMYVNKKEIKDRQNVNSQIMI</sequence>
<protein>
    <submittedName>
        <fullName evidence="3">Diguanylate cyclase</fullName>
    </submittedName>
</protein>
<dbReference type="InterPro" id="IPR029787">
    <property type="entry name" value="Nucleotide_cyclase"/>
</dbReference>
<organism evidence="3 4">
    <name type="scientific">Acetobacterium tundrae</name>
    <dbReference type="NCBI Taxonomy" id="132932"/>
    <lineage>
        <taxon>Bacteria</taxon>
        <taxon>Bacillati</taxon>
        <taxon>Bacillota</taxon>
        <taxon>Clostridia</taxon>
        <taxon>Eubacteriales</taxon>
        <taxon>Eubacteriaceae</taxon>
        <taxon>Acetobacterium</taxon>
    </lineage>
</organism>
<feature type="transmembrane region" description="Helical" evidence="1">
    <location>
        <begin position="27"/>
        <end position="48"/>
    </location>
</feature>
<dbReference type="InterPro" id="IPR000160">
    <property type="entry name" value="GGDEF_dom"/>
</dbReference>
<comment type="caution">
    <text evidence="3">The sequence shown here is derived from an EMBL/GenBank/DDBJ whole genome shotgun (WGS) entry which is preliminary data.</text>
</comment>
<dbReference type="InterPro" id="IPR050469">
    <property type="entry name" value="Diguanylate_Cyclase"/>
</dbReference>
<name>A0ABR6WKA6_9FIRM</name>
<dbReference type="RefSeq" id="WP_186843698.1">
    <property type="nucleotide sequence ID" value="NZ_RXYB01000008.1"/>
</dbReference>
<dbReference type="PANTHER" id="PTHR45138">
    <property type="entry name" value="REGULATORY COMPONENTS OF SENSORY TRANSDUCTION SYSTEM"/>
    <property type="match status" value="1"/>
</dbReference>
<dbReference type="PROSITE" id="PS50887">
    <property type="entry name" value="GGDEF"/>
    <property type="match status" value="1"/>
</dbReference>
<evidence type="ECO:0000313" key="4">
    <source>
        <dbReference type="Proteomes" id="UP000653358"/>
    </source>
</evidence>
<dbReference type="CDD" id="cd01949">
    <property type="entry name" value="GGDEF"/>
    <property type="match status" value="1"/>
</dbReference>
<evidence type="ECO:0000313" key="3">
    <source>
        <dbReference type="EMBL" id="MBC3796706.1"/>
    </source>
</evidence>
<proteinExistence type="predicted"/>
<keyword evidence="4" id="KW-1185">Reference proteome</keyword>
<dbReference type="SUPFAM" id="SSF55073">
    <property type="entry name" value="Nucleotide cyclase"/>
    <property type="match status" value="1"/>
</dbReference>
<accession>A0ABR6WKA6</accession>